<gene>
    <name evidence="2" type="ORF">VU00_13492</name>
</gene>
<dbReference type="AlphaFoldDB" id="A0A3S3SRM4"/>
<evidence type="ECO:0000313" key="2">
    <source>
        <dbReference type="EMBL" id="RWX48509.1"/>
    </source>
</evidence>
<organism evidence="2 3">
    <name type="scientific">Candidatus Electrothrix marina</name>
    <dbReference type="NCBI Taxonomy" id="1859130"/>
    <lineage>
        <taxon>Bacteria</taxon>
        <taxon>Pseudomonadati</taxon>
        <taxon>Thermodesulfobacteriota</taxon>
        <taxon>Desulfobulbia</taxon>
        <taxon>Desulfobulbales</taxon>
        <taxon>Desulfobulbaceae</taxon>
        <taxon>Candidatus Electrothrix</taxon>
    </lineage>
</organism>
<dbReference type="Gene3D" id="3.90.1150.10">
    <property type="entry name" value="Aspartate Aminotransferase, domain 1"/>
    <property type="match status" value="1"/>
</dbReference>
<dbReference type="InterPro" id="IPR015424">
    <property type="entry name" value="PyrdxlP-dep_Trfase"/>
</dbReference>
<comment type="caution">
    <text evidence="2">The sequence shown here is derived from an EMBL/GenBank/DDBJ whole genome shotgun (WGS) entry which is preliminary data.</text>
</comment>
<name>A0A3S3SRM4_9BACT</name>
<dbReference type="EC" id="5.4.3.8" evidence="2"/>
<comment type="cofactor">
    <cofactor evidence="1">
        <name>pyridoxal 5'-phosphate</name>
        <dbReference type="ChEBI" id="CHEBI:597326"/>
    </cofactor>
</comment>
<dbReference type="SUPFAM" id="SSF53383">
    <property type="entry name" value="PLP-dependent transferases"/>
    <property type="match status" value="1"/>
</dbReference>
<dbReference type="GO" id="GO:0042286">
    <property type="term" value="F:glutamate-1-semialdehyde 2,1-aminomutase activity"/>
    <property type="evidence" value="ECO:0007669"/>
    <property type="project" value="UniProtKB-EC"/>
</dbReference>
<dbReference type="PANTHER" id="PTHR43713">
    <property type="entry name" value="GLUTAMATE-1-SEMIALDEHYDE 2,1-AMINOMUTASE"/>
    <property type="match status" value="1"/>
</dbReference>
<protein>
    <submittedName>
        <fullName evidence="2">Glutamate-1-semialdehyde 2,1-aminomutase</fullName>
        <ecNumber evidence="2">5.4.3.8</ecNumber>
    </submittedName>
</protein>
<evidence type="ECO:0000313" key="3">
    <source>
        <dbReference type="Proteomes" id="UP000287615"/>
    </source>
</evidence>
<sequence>MMTCFFTDAPVRDFDSAMQADTDRYGRYFREMLASGFWLAPSQFEALFISAAHTPEQLDKALAAIETSLTKLS</sequence>
<dbReference type="Proteomes" id="UP000287615">
    <property type="component" value="Unassembled WGS sequence"/>
</dbReference>
<dbReference type="EMBL" id="MTKR01000349">
    <property type="protein sequence ID" value="RWX48509.1"/>
    <property type="molecule type" value="Genomic_DNA"/>
</dbReference>
<dbReference type="InterPro" id="IPR015422">
    <property type="entry name" value="PyrdxlP-dep_Trfase_small"/>
</dbReference>
<accession>A0A3S3SRM4</accession>
<evidence type="ECO:0000256" key="1">
    <source>
        <dbReference type="ARBA" id="ARBA00001933"/>
    </source>
</evidence>
<proteinExistence type="predicted"/>
<reference evidence="2 3" key="1">
    <citation type="submission" date="2017-01" db="EMBL/GenBank/DDBJ databases">
        <title>The cable genome- insights into the physiology and evolution of filamentous bacteria capable of sulfide oxidation via long distance electron transfer.</title>
        <authorList>
            <person name="Schreiber L."/>
            <person name="Bjerg J.T."/>
            <person name="Boggild A."/>
            <person name="Van De Vossenberg J."/>
            <person name="Meysman F."/>
            <person name="Nielsen L.P."/>
            <person name="Schramm A."/>
            <person name="Kjeldsen K.U."/>
        </authorList>
    </citation>
    <scope>NUCLEOTIDE SEQUENCE [LARGE SCALE GENOMIC DNA]</scope>
    <source>
        <strain evidence="2">A3</strain>
    </source>
</reference>
<dbReference type="PANTHER" id="PTHR43713:SF3">
    <property type="entry name" value="GLUTAMATE-1-SEMIALDEHYDE 2,1-AMINOMUTASE 1, CHLOROPLASTIC-RELATED"/>
    <property type="match status" value="1"/>
</dbReference>
<keyword evidence="2" id="KW-0413">Isomerase</keyword>